<keyword evidence="2" id="KW-1185">Reference proteome</keyword>
<evidence type="ECO:0000313" key="2">
    <source>
        <dbReference type="Proteomes" id="UP000314294"/>
    </source>
</evidence>
<sequence>MRMLLRYLSRLLSSCIKNTRALIWVEVSAGSPRAFGHKPKRRLLSSDRKYPMSIDSPSHFIAYLERGATARGICKARSQTLIGLLGPDGFRLLDGLKSAK</sequence>
<dbReference type="EMBL" id="SRLO01001038">
    <property type="protein sequence ID" value="TNN42412.1"/>
    <property type="molecule type" value="Genomic_DNA"/>
</dbReference>
<proteinExistence type="predicted"/>
<reference evidence="1 2" key="1">
    <citation type="submission" date="2019-03" db="EMBL/GenBank/DDBJ databases">
        <title>First draft genome of Liparis tanakae, snailfish: a comprehensive survey of snailfish specific genes.</title>
        <authorList>
            <person name="Kim W."/>
            <person name="Song I."/>
            <person name="Jeong J.-H."/>
            <person name="Kim D."/>
            <person name="Kim S."/>
            <person name="Ryu S."/>
            <person name="Song J.Y."/>
            <person name="Lee S.K."/>
        </authorList>
    </citation>
    <scope>NUCLEOTIDE SEQUENCE [LARGE SCALE GENOMIC DNA]</scope>
    <source>
        <tissue evidence="1">Muscle</tissue>
    </source>
</reference>
<evidence type="ECO:0000313" key="1">
    <source>
        <dbReference type="EMBL" id="TNN42412.1"/>
    </source>
</evidence>
<accession>A0A4Z2FQ09</accession>
<name>A0A4Z2FQ09_9TELE</name>
<protein>
    <submittedName>
        <fullName evidence="1">Uncharacterized protein</fullName>
    </submittedName>
</protein>
<comment type="caution">
    <text evidence="1">The sequence shown here is derived from an EMBL/GenBank/DDBJ whole genome shotgun (WGS) entry which is preliminary data.</text>
</comment>
<dbReference type="Proteomes" id="UP000314294">
    <property type="component" value="Unassembled WGS sequence"/>
</dbReference>
<gene>
    <name evidence="1" type="ORF">EYF80_047425</name>
</gene>
<organism evidence="1 2">
    <name type="scientific">Liparis tanakae</name>
    <name type="common">Tanaka's snailfish</name>
    <dbReference type="NCBI Taxonomy" id="230148"/>
    <lineage>
        <taxon>Eukaryota</taxon>
        <taxon>Metazoa</taxon>
        <taxon>Chordata</taxon>
        <taxon>Craniata</taxon>
        <taxon>Vertebrata</taxon>
        <taxon>Euteleostomi</taxon>
        <taxon>Actinopterygii</taxon>
        <taxon>Neopterygii</taxon>
        <taxon>Teleostei</taxon>
        <taxon>Neoteleostei</taxon>
        <taxon>Acanthomorphata</taxon>
        <taxon>Eupercaria</taxon>
        <taxon>Perciformes</taxon>
        <taxon>Cottioidei</taxon>
        <taxon>Cottales</taxon>
        <taxon>Liparidae</taxon>
        <taxon>Liparis</taxon>
    </lineage>
</organism>
<dbReference type="AlphaFoldDB" id="A0A4Z2FQ09"/>